<keyword evidence="1" id="KW-0812">Transmembrane</keyword>
<feature type="transmembrane region" description="Helical" evidence="1">
    <location>
        <begin position="49"/>
        <end position="66"/>
    </location>
</feature>
<organism evidence="2">
    <name type="scientific">Arundo donax</name>
    <name type="common">Giant reed</name>
    <name type="synonym">Donax arundinaceus</name>
    <dbReference type="NCBI Taxonomy" id="35708"/>
    <lineage>
        <taxon>Eukaryota</taxon>
        <taxon>Viridiplantae</taxon>
        <taxon>Streptophyta</taxon>
        <taxon>Embryophyta</taxon>
        <taxon>Tracheophyta</taxon>
        <taxon>Spermatophyta</taxon>
        <taxon>Magnoliopsida</taxon>
        <taxon>Liliopsida</taxon>
        <taxon>Poales</taxon>
        <taxon>Poaceae</taxon>
        <taxon>PACMAD clade</taxon>
        <taxon>Arundinoideae</taxon>
        <taxon>Arundineae</taxon>
        <taxon>Arundo</taxon>
    </lineage>
</organism>
<dbReference type="AlphaFoldDB" id="A0A0A8YUS6"/>
<evidence type="ECO:0000313" key="2">
    <source>
        <dbReference type="EMBL" id="JAD28245.1"/>
    </source>
</evidence>
<feature type="transmembrane region" description="Helical" evidence="1">
    <location>
        <begin position="7"/>
        <end position="29"/>
    </location>
</feature>
<evidence type="ECO:0000256" key="1">
    <source>
        <dbReference type="SAM" id="Phobius"/>
    </source>
</evidence>
<keyword evidence="1" id="KW-0472">Membrane</keyword>
<accession>A0A0A8YUS6</accession>
<reference evidence="2" key="2">
    <citation type="journal article" date="2015" name="Data Brief">
        <title>Shoot transcriptome of the giant reed, Arundo donax.</title>
        <authorList>
            <person name="Barrero R.A."/>
            <person name="Guerrero F.D."/>
            <person name="Moolhuijzen P."/>
            <person name="Goolsby J.A."/>
            <person name="Tidwell J."/>
            <person name="Bellgard S.E."/>
            <person name="Bellgard M.I."/>
        </authorList>
    </citation>
    <scope>NUCLEOTIDE SEQUENCE</scope>
    <source>
        <tissue evidence="2">Shoot tissue taken approximately 20 cm above the soil surface</tissue>
    </source>
</reference>
<proteinExistence type="predicted"/>
<name>A0A0A8YUS6_ARUDO</name>
<keyword evidence="1" id="KW-1133">Transmembrane helix</keyword>
<reference evidence="2" key="1">
    <citation type="submission" date="2014-09" db="EMBL/GenBank/DDBJ databases">
        <authorList>
            <person name="Magalhaes I.L.F."/>
            <person name="Oliveira U."/>
            <person name="Santos F.R."/>
            <person name="Vidigal T.H.D.A."/>
            <person name="Brescovit A.D."/>
            <person name="Santos A.J."/>
        </authorList>
    </citation>
    <scope>NUCLEOTIDE SEQUENCE</scope>
    <source>
        <tissue evidence="2">Shoot tissue taken approximately 20 cm above the soil surface</tissue>
    </source>
</reference>
<dbReference type="EMBL" id="GBRH01269650">
    <property type="protein sequence ID" value="JAD28245.1"/>
    <property type="molecule type" value="Transcribed_RNA"/>
</dbReference>
<protein>
    <submittedName>
        <fullName evidence="2">Uncharacterized protein</fullName>
    </submittedName>
</protein>
<sequence length="76" mass="8466">MFLHLMIVMNSPVITSKMIMIMEVISIVIVTPTNIVRSQMAVKIGSLESMMMAVIAIRAANIMAAVQRMRSMIIKN</sequence>